<evidence type="ECO:0000256" key="1">
    <source>
        <dbReference type="SAM" id="SignalP"/>
    </source>
</evidence>
<comment type="caution">
    <text evidence="2">The sequence shown here is derived from an EMBL/GenBank/DDBJ whole genome shotgun (WGS) entry which is preliminary data.</text>
</comment>
<protein>
    <recommendedName>
        <fullName evidence="4">Hydrophobin</fullName>
    </recommendedName>
</protein>
<organism evidence="2 3">
    <name type="scientific">Hymenoscyphus albidus</name>
    <dbReference type="NCBI Taxonomy" id="595503"/>
    <lineage>
        <taxon>Eukaryota</taxon>
        <taxon>Fungi</taxon>
        <taxon>Dikarya</taxon>
        <taxon>Ascomycota</taxon>
        <taxon>Pezizomycotina</taxon>
        <taxon>Leotiomycetes</taxon>
        <taxon>Helotiales</taxon>
        <taxon>Helotiaceae</taxon>
        <taxon>Hymenoscyphus</taxon>
    </lineage>
</organism>
<dbReference type="Proteomes" id="UP000701801">
    <property type="component" value="Unassembled WGS sequence"/>
</dbReference>
<name>A0A9N9QB65_9HELO</name>
<feature type="signal peptide" evidence="1">
    <location>
        <begin position="1"/>
        <end position="19"/>
    </location>
</feature>
<accession>A0A9N9QB65</accession>
<keyword evidence="3" id="KW-1185">Reference proteome</keyword>
<dbReference type="AlphaFoldDB" id="A0A9N9QB65"/>
<evidence type="ECO:0000313" key="2">
    <source>
        <dbReference type="EMBL" id="CAG8980896.1"/>
    </source>
</evidence>
<evidence type="ECO:0000313" key="3">
    <source>
        <dbReference type="Proteomes" id="UP000701801"/>
    </source>
</evidence>
<feature type="chain" id="PRO_5040446430" description="Hydrophobin" evidence="1">
    <location>
        <begin position="20"/>
        <end position="87"/>
    </location>
</feature>
<dbReference type="OrthoDB" id="4153862at2759"/>
<reference evidence="2" key="1">
    <citation type="submission" date="2021-07" db="EMBL/GenBank/DDBJ databases">
        <authorList>
            <person name="Durling M."/>
        </authorList>
    </citation>
    <scope>NUCLEOTIDE SEQUENCE</scope>
</reference>
<sequence>MHLTTLLPLLLAAAAAVIALPQPPNNNNPLLLSTANGGRPVPEGACCVEGTDNSNIKNDRCIKANGQVGRCGITATAACGTMKLVCG</sequence>
<gene>
    <name evidence="2" type="ORF">HYALB_00012940</name>
</gene>
<proteinExistence type="predicted"/>
<keyword evidence="1" id="KW-0732">Signal</keyword>
<evidence type="ECO:0008006" key="4">
    <source>
        <dbReference type="Google" id="ProtNLM"/>
    </source>
</evidence>
<dbReference type="EMBL" id="CAJVRM010000427">
    <property type="protein sequence ID" value="CAG8980896.1"/>
    <property type="molecule type" value="Genomic_DNA"/>
</dbReference>